<dbReference type="AlphaFoldDB" id="A0A6L2JTC1"/>
<evidence type="ECO:0000313" key="1">
    <source>
        <dbReference type="EMBL" id="GEU39797.1"/>
    </source>
</evidence>
<organism evidence="1">
    <name type="scientific">Tanacetum cinerariifolium</name>
    <name type="common">Dalmatian daisy</name>
    <name type="synonym">Chrysanthemum cinerariifolium</name>
    <dbReference type="NCBI Taxonomy" id="118510"/>
    <lineage>
        <taxon>Eukaryota</taxon>
        <taxon>Viridiplantae</taxon>
        <taxon>Streptophyta</taxon>
        <taxon>Embryophyta</taxon>
        <taxon>Tracheophyta</taxon>
        <taxon>Spermatophyta</taxon>
        <taxon>Magnoliopsida</taxon>
        <taxon>eudicotyledons</taxon>
        <taxon>Gunneridae</taxon>
        <taxon>Pentapetalae</taxon>
        <taxon>asterids</taxon>
        <taxon>campanulids</taxon>
        <taxon>Asterales</taxon>
        <taxon>Asteraceae</taxon>
        <taxon>Asteroideae</taxon>
        <taxon>Anthemideae</taxon>
        <taxon>Anthemidinae</taxon>
        <taxon>Tanacetum</taxon>
    </lineage>
</organism>
<proteinExistence type="predicted"/>
<comment type="caution">
    <text evidence="1">The sequence shown here is derived from an EMBL/GenBank/DDBJ whole genome shotgun (WGS) entry which is preliminary data.</text>
</comment>
<dbReference type="EMBL" id="BKCJ010001218">
    <property type="protein sequence ID" value="GEU39797.1"/>
    <property type="molecule type" value="Genomic_DNA"/>
</dbReference>
<protein>
    <submittedName>
        <fullName evidence="1">Uncharacterized protein</fullName>
    </submittedName>
</protein>
<accession>A0A6L2JTC1</accession>
<name>A0A6L2JTC1_TANCI</name>
<sequence length="200" mass="23655">MAQAVGTQSSFNEFLATPNEFSAFIMHWLKIDNLTQEVLTNPTYDLIKGMCKSVVELEYYLEEVFKATNDQLEWHNPEGKPYPHDLSKPLSLILNERDGLSFKHVWKIYNWESKATRRRSTSQVQTYPLDLKRMTPYTTYLDIQGIIYEDEKNRNYLMRTDERHKFSDGTLYHVRTAVNDIATGIEMDYLPKRKWSKQDK</sequence>
<gene>
    <name evidence="1" type="ORF">Tci_011775</name>
</gene>
<reference evidence="1" key="1">
    <citation type="journal article" date="2019" name="Sci. Rep.">
        <title>Draft genome of Tanacetum cinerariifolium, the natural source of mosquito coil.</title>
        <authorList>
            <person name="Yamashiro T."/>
            <person name="Shiraishi A."/>
            <person name="Satake H."/>
            <person name="Nakayama K."/>
        </authorList>
    </citation>
    <scope>NUCLEOTIDE SEQUENCE</scope>
</reference>